<organism evidence="4 5">
    <name type="scientific">Luteolibacter pohnpeiensis</name>
    <dbReference type="NCBI Taxonomy" id="454153"/>
    <lineage>
        <taxon>Bacteria</taxon>
        <taxon>Pseudomonadati</taxon>
        <taxon>Verrucomicrobiota</taxon>
        <taxon>Verrucomicrobiia</taxon>
        <taxon>Verrucomicrobiales</taxon>
        <taxon>Verrucomicrobiaceae</taxon>
        <taxon>Luteolibacter</taxon>
    </lineage>
</organism>
<dbReference type="EMBL" id="JAENIJ010000002">
    <property type="protein sequence ID" value="MBK1881062.1"/>
    <property type="molecule type" value="Genomic_DNA"/>
</dbReference>
<feature type="transmembrane region" description="Helical" evidence="2">
    <location>
        <begin position="256"/>
        <end position="283"/>
    </location>
</feature>
<dbReference type="RefSeq" id="WP_200266890.1">
    <property type="nucleotide sequence ID" value="NZ_JAENIJ010000002.1"/>
</dbReference>
<feature type="region of interest" description="Disordered" evidence="1">
    <location>
        <begin position="75"/>
        <end position="99"/>
    </location>
</feature>
<protein>
    <submittedName>
        <fullName evidence="4">DUF4332 domain-containing protein</fullName>
    </submittedName>
</protein>
<evidence type="ECO:0000256" key="1">
    <source>
        <dbReference type="SAM" id="MobiDB-lite"/>
    </source>
</evidence>
<gene>
    <name evidence="4" type="ORF">JIN85_01470</name>
</gene>
<feature type="domain" description="DUF4332" evidence="3">
    <location>
        <begin position="1"/>
        <end position="69"/>
    </location>
</feature>
<evidence type="ECO:0000313" key="4">
    <source>
        <dbReference type="EMBL" id="MBK1881062.1"/>
    </source>
</evidence>
<keyword evidence="5" id="KW-1185">Reference proteome</keyword>
<dbReference type="InterPro" id="IPR025567">
    <property type="entry name" value="DUF4332"/>
</dbReference>
<reference evidence="4" key="1">
    <citation type="submission" date="2021-01" db="EMBL/GenBank/DDBJ databases">
        <title>Modified the classification status of verrucomicrobia.</title>
        <authorList>
            <person name="Feng X."/>
        </authorList>
    </citation>
    <scope>NUCLEOTIDE SEQUENCE</scope>
    <source>
        <strain evidence="4">KCTC 22041</strain>
    </source>
</reference>
<keyword evidence="2" id="KW-1133">Transmembrane helix</keyword>
<dbReference type="AlphaFoldDB" id="A0A934VT31"/>
<keyword evidence="2" id="KW-0472">Membrane</keyword>
<sequence length="376" mass="41266">MAKLNDIPGIGETSLELLEAAGFLDTKVLAKANADLLTKELTKANEVLEITQNPPSLGEVEIWIASAREREGIVDTPSPVATPAVDSAPQEEAHSSTVADPAKPVNYEENTEVAAMLDAAPLAIPLPAKLLMDNHLKVSEIPPAILLSRYSGDLEVRVEDRTEAPKPQAKPQIRTVTGSGTVQTTFDAPGSRLDIDVSRIKSIDEIGPAPKKVISSKAGHEEDRVALLRTPREKTNRGKKPSSRRYIRGVLHSHPIGLYFGAVITLVLMAILPLAIISAALLLLSDQLHDEFYWVPKWILAFPIALPVIAIAYMIWGFNGRCRICGQRLFYPKNCLKNSKAHRIPGLGHIIPVSIHMILFRWFRCTFCGTPVRLKK</sequence>
<evidence type="ECO:0000313" key="5">
    <source>
        <dbReference type="Proteomes" id="UP000603141"/>
    </source>
</evidence>
<evidence type="ECO:0000256" key="2">
    <source>
        <dbReference type="SAM" id="Phobius"/>
    </source>
</evidence>
<feature type="transmembrane region" description="Helical" evidence="2">
    <location>
        <begin position="298"/>
        <end position="318"/>
    </location>
</feature>
<dbReference type="Proteomes" id="UP000603141">
    <property type="component" value="Unassembled WGS sequence"/>
</dbReference>
<proteinExistence type="predicted"/>
<name>A0A934VT31_9BACT</name>
<evidence type="ECO:0000259" key="3">
    <source>
        <dbReference type="Pfam" id="PF14229"/>
    </source>
</evidence>
<keyword evidence="2" id="KW-0812">Transmembrane</keyword>
<dbReference type="Pfam" id="PF14229">
    <property type="entry name" value="DUF4332"/>
    <property type="match status" value="1"/>
</dbReference>
<comment type="caution">
    <text evidence="4">The sequence shown here is derived from an EMBL/GenBank/DDBJ whole genome shotgun (WGS) entry which is preliminary data.</text>
</comment>
<accession>A0A934VT31</accession>